<evidence type="ECO:0000313" key="6">
    <source>
        <dbReference type="Proteomes" id="UP000292120"/>
    </source>
</evidence>
<keyword evidence="1" id="KW-0805">Transcription regulation</keyword>
<evidence type="ECO:0000313" key="5">
    <source>
        <dbReference type="EMBL" id="TBO34006.1"/>
    </source>
</evidence>
<dbReference type="PROSITE" id="PS50987">
    <property type="entry name" value="HTH_ARSR_2"/>
    <property type="match status" value="1"/>
</dbReference>
<dbReference type="GO" id="GO:0003700">
    <property type="term" value="F:DNA-binding transcription factor activity"/>
    <property type="evidence" value="ECO:0007669"/>
    <property type="project" value="InterPro"/>
</dbReference>
<keyword evidence="6" id="KW-1185">Reference proteome</keyword>
<dbReference type="RefSeq" id="WP_130965956.1">
    <property type="nucleotide sequence ID" value="NZ_SIXI01000001.1"/>
</dbReference>
<keyword evidence="3" id="KW-0804">Transcription</keyword>
<dbReference type="Proteomes" id="UP000292120">
    <property type="component" value="Unassembled WGS sequence"/>
</dbReference>
<dbReference type="CDD" id="cd00090">
    <property type="entry name" value="HTH_ARSR"/>
    <property type="match status" value="1"/>
</dbReference>
<dbReference type="NCBIfam" id="NF033788">
    <property type="entry name" value="HTH_metalloreg"/>
    <property type="match status" value="1"/>
</dbReference>
<reference evidence="5 6" key="1">
    <citation type="submission" date="2019-02" db="EMBL/GenBank/DDBJ databases">
        <title>Aquabacterium sp. strain KMB7.</title>
        <authorList>
            <person name="Chen W.-M."/>
        </authorList>
    </citation>
    <scope>NUCLEOTIDE SEQUENCE [LARGE SCALE GENOMIC DNA]</scope>
    <source>
        <strain evidence="5 6">KMB7</strain>
    </source>
</reference>
<dbReference type="SUPFAM" id="SSF46785">
    <property type="entry name" value="Winged helix' DNA-binding domain"/>
    <property type="match status" value="1"/>
</dbReference>
<dbReference type="PANTHER" id="PTHR43132">
    <property type="entry name" value="ARSENICAL RESISTANCE OPERON REPRESSOR ARSR-RELATED"/>
    <property type="match status" value="1"/>
</dbReference>
<dbReference type="SMART" id="SM00418">
    <property type="entry name" value="HTH_ARSR"/>
    <property type="match status" value="1"/>
</dbReference>
<dbReference type="PRINTS" id="PR00778">
    <property type="entry name" value="HTHARSR"/>
</dbReference>
<evidence type="ECO:0000256" key="3">
    <source>
        <dbReference type="ARBA" id="ARBA00023163"/>
    </source>
</evidence>
<dbReference type="InterPro" id="IPR001845">
    <property type="entry name" value="HTH_ArsR_DNA-bd_dom"/>
</dbReference>
<dbReference type="EMBL" id="SIXI01000001">
    <property type="protein sequence ID" value="TBO34006.1"/>
    <property type="molecule type" value="Genomic_DNA"/>
</dbReference>
<feature type="domain" description="HTH arsR-type" evidence="4">
    <location>
        <begin position="11"/>
        <end position="105"/>
    </location>
</feature>
<keyword evidence="2" id="KW-0238">DNA-binding</keyword>
<comment type="caution">
    <text evidence="5">The sequence shown here is derived from an EMBL/GenBank/DDBJ whole genome shotgun (WGS) entry which is preliminary data.</text>
</comment>
<organism evidence="5 6">
    <name type="scientific">Aquabacterium lacunae</name>
    <dbReference type="NCBI Taxonomy" id="2528630"/>
    <lineage>
        <taxon>Bacteria</taxon>
        <taxon>Pseudomonadati</taxon>
        <taxon>Pseudomonadota</taxon>
        <taxon>Betaproteobacteria</taxon>
        <taxon>Burkholderiales</taxon>
        <taxon>Aquabacterium</taxon>
    </lineage>
</organism>
<dbReference type="GO" id="GO:0003677">
    <property type="term" value="F:DNA binding"/>
    <property type="evidence" value="ECO:0007669"/>
    <property type="project" value="UniProtKB-KW"/>
</dbReference>
<dbReference type="Pfam" id="PF01022">
    <property type="entry name" value="HTH_5"/>
    <property type="match status" value="1"/>
</dbReference>
<gene>
    <name evidence="5" type="ORF">EYS42_00695</name>
</gene>
<dbReference type="AlphaFoldDB" id="A0A4V2JFY9"/>
<protein>
    <submittedName>
        <fullName evidence="5">Transcriptional regulator</fullName>
    </submittedName>
</protein>
<dbReference type="InterPro" id="IPR036388">
    <property type="entry name" value="WH-like_DNA-bd_sf"/>
</dbReference>
<dbReference type="InterPro" id="IPR036390">
    <property type="entry name" value="WH_DNA-bd_sf"/>
</dbReference>
<proteinExistence type="predicted"/>
<sequence>MDTPTQIDMSAMRAAATRAVAALKPLANEDRLLLLCQLTQGEQCVSDLEEKLGIRQPTLSQQLGVLRDQGLVATRRQGKNIYYRVVDPDALAILQVLYSLYCPKD</sequence>
<dbReference type="InterPro" id="IPR011991">
    <property type="entry name" value="ArsR-like_HTH"/>
</dbReference>
<name>A0A4V2JFY9_9BURK</name>
<dbReference type="Gene3D" id="1.10.10.10">
    <property type="entry name" value="Winged helix-like DNA-binding domain superfamily/Winged helix DNA-binding domain"/>
    <property type="match status" value="1"/>
</dbReference>
<dbReference type="InterPro" id="IPR051011">
    <property type="entry name" value="Metal_resp_trans_reg"/>
</dbReference>
<evidence type="ECO:0000256" key="1">
    <source>
        <dbReference type="ARBA" id="ARBA00023015"/>
    </source>
</evidence>
<accession>A0A4V2JFY9</accession>
<evidence type="ECO:0000256" key="2">
    <source>
        <dbReference type="ARBA" id="ARBA00023125"/>
    </source>
</evidence>
<dbReference type="PANTHER" id="PTHR43132:SF2">
    <property type="entry name" value="ARSENICAL RESISTANCE OPERON REPRESSOR ARSR-RELATED"/>
    <property type="match status" value="1"/>
</dbReference>
<dbReference type="OrthoDB" id="5296924at2"/>
<evidence type="ECO:0000259" key="4">
    <source>
        <dbReference type="PROSITE" id="PS50987"/>
    </source>
</evidence>